<dbReference type="EMBL" id="LBVL01000015">
    <property type="protein sequence ID" value="KKQ84675.1"/>
    <property type="molecule type" value="Genomic_DNA"/>
</dbReference>
<protein>
    <recommendedName>
        <fullName evidence="4">NodB homology domain-containing protein</fullName>
    </recommendedName>
</protein>
<comment type="subcellular location">
    <subcellularLocation>
        <location evidence="1">Secreted</location>
    </subcellularLocation>
</comment>
<evidence type="ECO:0000313" key="6">
    <source>
        <dbReference type="Proteomes" id="UP000034081"/>
    </source>
</evidence>
<evidence type="ECO:0000256" key="2">
    <source>
        <dbReference type="ARBA" id="ARBA00022729"/>
    </source>
</evidence>
<feature type="transmembrane region" description="Helical" evidence="3">
    <location>
        <begin position="12"/>
        <end position="32"/>
    </location>
</feature>
<evidence type="ECO:0000256" key="1">
    <source>
        <dbReference type="ARBA" id="ARBA00004613"/>
    </source>
</evidence>
<sequence>MNINNGKHSFLFWLTIPVIILWMSISYVIGFVREKPEWYKKPVETKATDVKSYMQEYRQISNNLDQAFITFWFDDAWLSQYLEAYPILKSYNYPATVAVPTDAIETPNYMNWSQLRVLRDNGWEISDHSRKHDCKMNTWEESQISEELRMSKLILWKNRLSADIFVTPCGVDSDLMRLEAKKMFIGYRTVDPGFNNPTDFDFYNLKVKNIDNQVKIEEAKDWIKYAKENRLWLIIVFHKIGENVVNQEDEQFNTKLDDFKNIVEYVKSSEIQVIVPSQIMSAVII</sequence>
<comment type="caution">
    <text evidence="5">The sequence shown here is derived from an EMBL/GenBank/DDBJ whole genome shotgun (WGS) entry which is preliminary data.</text>
</comment>
<dbReference type="Pfam" id="PF01522">
    <property type="entry name" value="Polysacc_deac_1"/>
    <property type="match status" value="1"/>
</dbReference>
<dbReference type="STRING" id="1618570.UT08_C0015G0011"/>
<dbReference type="PROSITE" id="PS51677">
    <property type="entry name" value="NODB"/>
    <property type="match status" value="1"/>
</dbReference>
<dbReference type="Proteomes" id="UP000034081">
    <property type="component" value="Unassembled WGS sequence"/>
</dbReference>
<evidence type="ECO:0000256" key="3">
    <source>
        <dbReference type="SAM" id="Phobius"/>
    </source>
</evidence>
<feature type="domain" description="NodB homology" evidence="4">
    <location>
        <begin position="67"/>
        <end position="285"/>
    </location>
</feature>
<dbReference type="GO" id="GO:0005975">
    <property type="term" value="P:carbohydrate metabolic process"/>
    <property type="evidence" value="ECO:0007669"/>
    <property type="project" value="InterPro"/>
</dbReference>
<gene>
    <name evidence="5" type="ORF">UT08_C0015G0011</name>
</gene>
<keyword evidence="2" id="KW-0732">Signal</keyword>
<evidence type="ECO:0000259" key="4">
    <source>
        <dbReference type="PROSITE" id="PS51677"/>
    </source>
</evidence>
<evidence type="ECO:0000313" key="5">
    <source>
        <dbReference type="EMBL" id="KKQ84675.1"/>
    </source>
</evidence>
<dbReference type="SUPFAM" id="SSF88713">
    <property type="entry name" value="Glycoside hydrolase/deacetylase"/>
    <property type="match status" value="1"/>
</dbReference>
<organism evidence="5 6">
    <name type="scientific">Candidatus Woesebacteria bacterium GW2011_GWB1_38_8</name>
    <dbReference type="NCBI Taxonomy" id="1618570"/>
    <lineage>
        <taxon>Bacteria</taxon>
        <taxon>Candidatus Woeseibacteriota</taxon>
    </lineage>
</organism>
<dbReference type="GO" id="GO:0005576">
    <property type="term" value="C:extracellular region"/>
    <property type="evidence" value="ECO:0007669"/>
    <property type="project" value="UniProtKB-SubCell"/>
</dbReference>
<dbReference type="PANTHER" id="PTHR34216">
    <property type="match status" value="1"/>
</dbReference>
<keyword evidence="3" id="KW-0472">Membrane</keyword>
<dbReference type="InterPro" id="IPR011330">
    <property type="entry name" value="Glyco_hydro/deAcase_b/a-brl"/>
</dbReference>
<keyword evidence="3" id="KW-0812">Transmembrane</keyword>
<dbReference type="CDD" id="cd10970">
    <property type="entry name" value="CE4_DAC_u1_6s"/>
    <property type="match status" value="1"/>
</dbReference>
<accession>A0A0G0LA04</accession>
<dbReference type="InterPro" id="IPR002509">
    <property type="entry name" value="NODB_dom"/>
</dbReference>
<dbReference type="InterPro" id="IPR051398">
    <property type="entry name" value="Polysacch_Deacetylase"/>
</dbReference>
<proteinExistence type="predicted"/>
<reference evidence="5 6" key="1">
    <citation type="journal article" date="2015" name="Nature">
        <title>rRNA introns, odd ribosomes, and small enigmatic genomes across a large radiation of phyla.</title>
        <authorList>
            <person name="Brown C.T."/>
            <person name="Hug L.A."/>
            <person name="Thomas B.C."/>
            <person name="Sharon I."/>
            <person name="Castelle C.J."/>
            <person name="Singh A."/>
            <person name="Wilkins M.J."/>
            <person name="Williams K.H."/>
            <person name="Banfield J.F."/>
        </authorList>
    </citation>
    <scope>NUCLEOTIDE SEQUENCE [LARGE SCALE GENOMIC DNA]</scope>
</reference>
<dbReference type="PANTHER" id="PTHR34216:SF3">
    <property type="entry name" value="POLY-BETA-1,6-N-ACETYL-D-GLUCOSAMINE N-DEACETYLASE"/>
    <property type="match status" value="1"/>
</dbReference>
<keyword evidence="3" id="KW-1133">Transmembrane helix</keyword>
<dbReference type="Gene3D" id="3.20.20.370">
    <property type="entry name" value="Glycoside hydrolase/deacetylase"/>
    <property type="match status" value="1"/>
</dbReference>
<name>A0A0G0LA04_9BACT</name>
<dbReference type="GO" id="GO:0016810">
    <property type="term" value="F:hydrolase activity, acting on carbon-nitrogen (but not peptide) bonds"/>
    <property type="evidence" value="ECO:0007669"/>
    <property type="project" value="InterPro"/>
</dbReference>
<dbReference type="AlphaFoldDB" id="A0A0G0LA04"/>